<dbReference type="InterPro" id="IPR051601">
    <property type="entry name" value="Serine_prot/Carboxylest_S33"/>
</dbReference>
<dbReference type="Pfam" id="PF00561">
    <property type="entry name" value="Abhydrolase_1"/>
    <property type="match status" value="1"/>
</dbReference>
<feature type="domain" description="AB hydrolase-1" evidence="6">
    <location>
        <begin position="96"/>
        <end position="465"/>
    </location>
</feature>
<organism evidence="7 8">
    <name type="scientific">Streptomyces albidoflavus</name>
    <dbReference type="NCBI Taxonomy" id="1886"/>
    <lineage>
        <taxon>Bacteria</taxon>
        <taxon>Bacillati</taxon>
        <taxon>Actinomycetota</taxon>
        <taxon>Actinomycetes</taxon>
        <taxon>Kitasatosporales</taxon>
        <taxon>Streptomycetaceae</taxon>
        <taxon>Streptomyces</taxon>
        <taxon>Streptomyces albidoflavus group</taxon>
    </lineage>
</organism>
<dbReference type="GO" id="GO:0016787">
    <property type="term" value="F:hydrolase activity"/>
    <property type="evidence" value="ECO:0007669"/>
    <property type="project" value="UniProtKB-KW"/>
</dbReference>
<dbReference type="InterPro" id="IPR029058">
    <property type="entry name" value="AB_hydrolase_fold"/>
</dbReference>
<feature type="chain" id="PRO_5045306281" evidence="5">
    <location>
        <begin position="28"/>
        <end position="540"/>
    </location>
</feature>
<dbReference type="SUPFAM" id="SSF53474">
    <property type="entry name" value="alpha/beta-Hydrolases"/>
    <property type="match status" value="1"/>
</dbReference>
<keyword evidence="8" id="KW-1185">Reference proteome</keyword>
<comment type="caution">
    <text evidence="7">The sequence shown here is derived from an EMBL/GenBank/DDBJ whole genome shotgun (WGS) entry which is preliminary data.</text>
</comment>
<protein>
    <submittedName>
        <fullName evidence="7">Alpha/beta hydrolase</fullName>
    </submittedName>
</protein>
<feature type="compositionally biased region" description="Low complexity" evidence="4">
    <location>
        <begin position="512"/>
        <end position="522"/>
    </location>
</feature>
<evidence type="ECO:0000256" key="3">
    <source>
        <dbReference type="ARBA" id="ARBA00022801"/>
    </source>
</evidence>
<feature type="region of interest" description="Disordered" evidence="4">
    <location>
        <begin position="512"/>
        <end position="540"/>
    </location>
</feature>
<dbReference type="Proteomes" id="UP000318052">
    <property type="component" value="Unassembled WGS sequence"/>
</dbReference>
<dbReference type="PANTHER" id="PTHR43248:SF29">
    <property type="entry name" value="TRIPEPTIDYL AMINOPEPTIDASE"/>
    <property type="match status" value="1"/>
</dbReference>
<feature type="signal peptide" evidence="5">
    <location>
        <begin position="1"/>
        <end position="27"/>
    </location>
</feature>
<dbReference type="Gene3D" id="3.40.50.1820">
    <property type="entry name" value="alpha/beta hydrolase"/>
    <property type="match status" value="2"/>
</dbReference>
<comment type="similarity">
    <text evidence="1">Belongs to the peptidase S33 family.</text>
</comment>
<evidence type="ECO:0000313" key="7">
    <source>
        <dbReference type="EMBL" id="TWV26249.1"/>
    </source>
</evidence>
<dbReference type="PANTHER" id="PTHR43248">
    <property type="entry name" value="2-SUCCINYL-6-HYDROXY-2,4-CYCLOHEXADIENE-1-CARBOXYLATE SYNTHASE"/>
    <property type="match status" value="1"/>
</dbReference>
<gene>
    <name evidence="7" type="ORF">FRZ02_06005</name>
</gene>
<dbReference type="RefSeq" id="WP_146580234.1">
    <property type="nucleotide sequence ID" value="NZ_VOGX01000018.1"/>
</dbReference>
<reference evidence="8" key="1">
    <citation type="journal article" date="2019" name="Microbiol. Resour. Announc.">
        <title>Draft Genomic Sequences of Streptomyces misionensis and Streptomyces albidoflavus, bacteria applied for phytopathogen biocontrol.</title>
        <authorList>
            <person name="Pylro V."/>
            <person name="Dias A."/>
            <person name="Andreote F."/>
            <person name="Varani A."/>
            <person name="Andreote C."/>
            <person name="Bernardo E."/>
            <person name="Martins T."/>
        </authorList>
    </citation>
    <scope>NUCLEOTIDE SEQUENCE [LARGE SCALE GENOMIC DNA]</scope>
    <source>
        <strain evidence="8">77</strain>
    </source>
</reference>
<evidence type="ECO:0000313" key="8">
    <source>
        <dbReference type="Proteomes" id="UP000318052"/>
    </source>
</evidence>
<dbReference type="EMBL" id="VOGX01000018">
    <property type="protein sequence ID" value="TWV26249.1"/>
    <property type="molecule type" value="Genomic_DNA"/>
</dbReference>
<evidence type="ECO:0000256" key="4">
    <source>
        <dbReference type="SAM" id="MobiDB-lite"/>
    </source>
</evidence>
<name>A0ABY3H339_9ACTN</name>
<evidence type="ECO:0000256" key="1">
    <source>
        <dbReference type="ARBA" id="ARBA00010088"/>
    </source>
</evidence>
<evidence type="ECO:0000259" key="6">
    <source>
        <dbReference type="Pfam" id="PF00561"/>
    </source>
</evidence>
<keyword evidence="2 5" id="KW-0732">Signal</keyword>
<proteinExistence type="inferred from homology"/>
<evidence type="ECO:0000256" key="5">
    <source>
        <dbReference type="SAM" id="SignalP"/>
    </source>
</evidence>
<accession>A0ABY3H339</accession>
<dbReference type="InterPro" id="IPR000073">
    <property type="entry name" value="AB_hydrolase_1"/>
</dbReference>
<evidence type="ECO:0000256" key="2">
    <source>
        <dbReference type="ARBA" id="ARBA00022729"/>
    </source>
</evidence>
<keyword evidence="3 7" id="KW-0378">Hydrolase</keyword>
<sequence length="540" mass="56575">MNRRVLAVCGAAVSVAVLGPTAPSAVARASAAPSSAAPQAPAAPAAIRWSDCATKAYPTLQCGTVKVPLDHARPEGRRITLALSRVPHTAKSPLGPLLVNPGGPGGSGLSLAGHVAAALPKEVASRYDVIGFDPRGVGRSEPALDCRPGHFTAVRPDTLPLTPAVERANRERATAFATACGERHGDLLPYLDTRSAARDLDVIRAALGAPRISYLGYSYGTYLGAVYAKLFPERVRRLALDSAVDPDGVWYDSNLAQDYAFEDRHRAFLAWVAKNDAVYGLGADPATVEGAWSRMRAAVAAEPAGRTVGAAELEDTFLPGGYYDGYWPRLATAFAAYAKDGESGPLVAAYRALAESDASGDNGYSVYTAVQCRDAAWPRTWNQWRADTWRVHAKAPFLAWNNTWYNAPCASWPVPPLTPPDVTNTKLPPALILQATGDAATPYEGAVSLHRKLRGSSLVVEEGGGNHGVTLGGNACLDRHLARYLADGTVPRGSGSGSGEADAICAALPEPKPAAAKGAAPDASERAAGQALHGLLPRRG</sequence>